<accession>A0ABT1ICY6</accession>
<dbReference type="EMBL" id="JAMTCO010000007">
    <property type="protein sequence ID" value="MCP2270488.1"/>
    <property type="molecule type" value="Genomic_DNA"/>
</dbReference>
<keyword evidence="3" id="KW-1185">Reference proteome</keyword>
<keyword evidence="1" id="KW-1133">Transmembrane helix</keyword>
<dbReference type="Proteomes" id="UP001205185">
    <property type="component" value="Unassembled WGS sequence"/>
</dbReference>
<sequence length="249" mass="25849">MGMDIDDELRRLFADDRLDLPVRPGATDAVVTGAGRRRRRRQAVTAASGVLTAVALLIGGITLGGLNTSSAPPGQQVLPTLTTTTVQATKVAAPPTSTVVISQMTGSSMSGSVSTVPELRPAGFSKIRLGMSVAEAEATGELVALEVKSRDCKAYNFKAYTAENSMAVGISPTDGVVAIFPPPGARTPEGIGHGSPEADVRNAYPAGTTDAHGYWIVDLGDGKAYSFGFGRDKAVTEIGLYSDKQMCFG</sequence>
<name>A0ABT1ICY6_9PSEU</name>
<feature type="transmembrane region" description="Helical" evidence="1">
    <location>
        <begin position="43"/>
        <end position="66"/>
    </location>
</feature>
<comment type="caution">
    <text evidence="2">The sequence shown here is derived from an EMBL/GenBank/DDBJ whole genome shotgun (WGS) entry which is preliminary data.</text>
</comment>
<reference evidence="2 3" key="1">
    <citation type="submission" date="2022-06" db="EMBL/GenBank/DDBJ databases">
        <title>Genomic Encyclopedia of Archaeal and Bacterial Type Strains, Phase II (KMG-II): from individual species to whole genera.</title>
        <authorList>
            <person name="Goeker M."/>
        </authorList>
    </citation>
    <scope>NUCLEOTIDE SEQUENCE [LARGE SCALE GENOMIC DNA]</scope>
    <source>
        <strain evidence="2 3">DSM 44255</strain>
    </source>
</reference>
<evidence type="ECO:0000256" key="1">
    <source>
        <dbReference type="SAM" id="Phobius"/>
    </source>
</evidence>
<keyword evidence="1" id="KW-0472">Membrane</keyword>
<gene>
    <name evidence="2" type="ORF">LV75_002989</name>
</gene>
<evidence type="ECO:0000313" key="3">
    <source>
        <dbReference type="Proteomes" id="UP001205185"/>
    </source>
</evidence>
<protein>
    <submittedName>
        <fullName evidence="2">Uncharacterized protein</fullName>
    </submittedName>
</protein>
<organism evidence="2 3">
    <name type="scientific">Actinokineospora diospyrosa</name>
    <dbReference type="NCBI Taxonomy" id="103728"/>
    <lineage>
        <taxon>Bacteria</taxon>
        <taxon>Bacillati</taxon>
        <taxon>Actinomycetota</taxon>
        <taxon>Actinomycetes</taxon>
        <taxon>Pseudonocardiales</taxon>
        <taxon>Pseudonocardiaceae</taxon>
        <taxon>Actinokineospora</taxon>
    </lineage>
</organism>
<evidence type="ECO:0000313" key="2">
    <source>
        <dbReference type="EMBL" id="MCP2270488.1"/>
    </source>
</evidence>
<proteinExistence type="predicted"/>
<keyword evidence="1" id="KW-0812">Transmembrane</keyword>